<dbReference type="Proteomes" id="UP000051461">
    <property type="component" value="Unassembled WGS sequence"/>
</dbReference>
<evidence type="ECO:0000313" key="2">
    <source>
        <dbReference type="Proteomes" id="UP000051461"/>
    </source>
</evidence>
<evidence type="ECO:0000313" key="1">
    <source>
        <dbReference type="EMBL" id="KRK40343.1"/>
    </source>
</evidence>
<dbReference type="PATRIC" id="fig|1423726.3.peg.1007"/>
<dbReference type="EMBL" id="AZDA01000016">
    <property type="protein sequence ID" value="KRK40343.1"/>
    <property type="molecule type" value="Genomic_DNA"/>
</dbReference>
<organism evidence="1 2">
    <name type="scientific">Loigolactobacillus bifermentans DSM 20003</name>
    <dbReference type="NCBI Taxonomy" id="1423726"/>
    <lineage>
        <taxon>Bacteria</taxon>
        <taxon>Bacillati</taxon>
        <taxon>Bacillota</taxon>
        <taxon>Bacilli</taxon>
        <taxon>Lactobacillales</taxon>
        <taxon>Lactobacillaceae</taxon>
        <taxon>Loigolactobacillus</taxon>
    </lineage>
</organism>
<dbReference type="Gene3D" id="1.10.1220.10">
    <property type="entry name" value="Met repressor-like"/>
    <property type="match status" value="1"/>
</dbReference>
<gene>
    <name evidence="1" type="ORF">FC07_GL000974</name>
</gene>
<dbReference type="InterPro" id="IPR010985">
    <property type="entry name" value="Ribbon_hlx_hlx"/>
</dbReference>
<keyword evidence="2" id="KW-1185">Reference proteome</keyword>
<sequence length="109" mass="12513">MDDKPQEKRFLLRMDQRLYDELAQAAARERRSVNAYIISILQQPQKNTFEKRQIIGQVVSGATLNQTNGLVQVGGIYYRYLISDRQPINDTAQYAIIEANGNILTLQQI</sequence>
<reference evidence="1 2" key="1">
    <citation type="journal article" date="2015" name="Genome Announc.">
        <title>Expanding the biotechnology potential of lactobacilli through comparative genomics of 213 strains and associated genera.</title>
        <authorList>
            <person name="Sun Z."/>
            <person name="Harris H.M."/>
            <person name="McCann A."/>
            <person name="Guo C."/>
            <person name="Argimon S."/>
            <person name="Zhang W."/>
            <person name="Yang X."/>
            <person name="Jeffery I.B."/>
            <person name="Cooney J.C."/>
            <person name="Kagawa T.F."/>
            <person name="Liu W."/>
            <person name="Song Y."/>
            <person name="Salvetti E."/>
            <person name="Wrobel A."/>
            <person name="Rasinkangas P."/>
            <person name="Parkhill J."/>
            <person name="Rea M.C."/>
            <person name="O'Sullivan O."/>
            <person name="Ritari J."/>
            <person name="Douillard F.P."/>
            <person name="Paul Ross R."/>
            <person name="Yang R."/>
            <person name="Briner A.E."/>
            <person name="Felis G.E."/>
            <person name="de Vos W.M."/>
            <person name="Barrangou R."/>
            <person name="Klaenhammer T.R."/>
            <person name="Caufield P.W."/>
            <person name="Cui Y."/>
            <person name="Zhang H."/>
            <person name="O'Toole P.W."/>
        </authorList>
    </citation>
    <scope>NUCLEOTIDE SEQUENCE [LARGE SCALE GENOMIC DNA]</scope>
    <source>
        <strain evidence="1 2">DSM 20003</strain>
    </source>
</reference>
<evidence type="ECO:0008006" key="3">
    <source>
        <dbReference type="Google" id="ProtNLM"/>
    </source>
</evidence>
<dbReference type="OrthoDB" id="2141513at2"/>
<dbReference type="STRING" id="1423726.FC07_GL000974"/>
<dbReference type="AlphaFoldDB" id="A0A0R1HB99"/>
<proteinExistence type="predicted"/>
<dbReference type="Pfam" id="PF05534">
    <property type="entry name" value="HicB"/>
    <property type="match status" value="1"/>
</dbReference>
<protein>
    <recommendedName>
        <fullName evidence="3">Toxin-antitoxin system HicB family antitoxin</fullName>
    </recommendedName>
</protein>
<dbReference type="InterPro" id="IPR013321">
    <property type="entry name" value="Arc_rbn_hlx_hlx"/>
</dbReference>
<name>A0A0R1HB99_9LACO</name>
<accession>A0A0R1HB99</accession>
<dbReference type="RefSeq" id="WP_057903646.1">
    <property type="nucleotide sequence ID" value="NZ_AZDA01000016.1"/>
</dbReference>
<dbReference type="InterPro" id="IPR008651">
    <property type="entry name" value="Uncharacterised_HicB"/>
</dbReference>
<comment type="caution">
    <text evidence="1">The sequence shown here is derived from an EMBL/GenBank/DDBJ whole genome shotgun (WGS) entry which is preliminary data.</text>
</comment>
<dbReference type="SUPFAM" id="SSF47598">
    <property type="entry name" value="Ribbon-helix-helix"/>
    <property type="match status" value="1"/>
</dbReference>
<dbReference type="GO" id="GO:0006355">
    <property type="term" value="P:regulation of DNA-templated transcription"/>
    <property type="evidence" value="ECO:0007669"/>
    <property type="project" value="InterPro"/>
</dbReference>